<dbReference type="RefSeq" id="WP_133262825.1">
    <property type="nucleotide sequence ID" value="NZ_SJCY01000007.1"/>
</dbReference>
<feature type="signal peptide" evidence="1">
    <location>
        <begin position="1"/>
        <end position="20"/>
    </location>
</feature>
<evidence type="ECO:0000313" key="4">
    <source>
        <dbReference type="Proteomes" id="UP000295668"/>
    </source>
</evidence>
<dbReference type="Pfam" id="PF06057">
    <property type="entry name" value="VirJ"/>
    <property type="match status" value="1"/>
</dbReference>
<evidence type="ECO:0000256" key="1">
    <source>
        <dbReference type="SAM" id="SignalP"/>
    </source>
</evidence>
<accession>A0A4R5ML47</accession>
<gene>
    <name evidence="3" type="ORF">EZJ43_11320</name>
</gene>
<feature type="chain" id="PRO_5020571146" description="Bacterial virulence domain-containing protein" evidence="1">
    <location>
        <begin position="21"/>
        <end position="227"/>
    </location>
</feature>
<keyword evidence="1" id="KW-0732">Signal</keyword>
<reference evidence="3 4" key="1">
    <citation type="submission" date="2019-02" db="EMBL/GenBank/DDBJ databases">
        <title>Pedobacter sp. nov., a novel speices isolated from soil of pinguins habitat in Antarcitica.</title>
        <authorList>
            <person name="He R.-H."/>
        </authorList>
    </citation>
    <scope>NUCLEOTIDE SEQUENCE [LARGE SCALE GENOMIC DNA]</scope>
    <source>
        <strain evidence="3 4">E01020</strain>
    </source>
</reference>
<organism evidence="3 4">
    <name type="scientific">Pedobacter changchengzhani</name>
    <dbReference type="NCBI Taxonomy" id="2529274"/>
    <lineage>
        <taxon>Bacteria</taxon>
        <taxon>Pseudomonadati</taxon>
        <taxon>Bacteroidota</taxon>
        <taxon>Sphingobacteriia</taxon>
        <taxon>Sphingobacteriales</taxon>
        <taxon>Sphingobacteriaceae</taxon>
        <taxon>Pedobacter</taxon>
    </lineage>
</organism>
<protein>
    <recommendedName>
        <fullName evidence="2">Bacterial virulence domain-containing protein</fullName>
    </recommendedName>
</protein>
<dbReference type="Proteomes" id="UP000295668">
    <property type="component" value="Unassembled WGS sequence"/>
</dbReference>
<evidence type="ECO:0000313" key="3">
    <source>
        <dbReference type="EMBL" id="TDG35935.1"/>
    </source>
</evidence>
<comment type="caution">
    <text evidence="3">The sequence shown here is derived from an EMBL/GenBank/DDBJ whole genome shotgun (WGS) entry which is preliminary data.</text>
</comment>
<feature type="domain" description="Bacterial virulence" evidence="2">
    <location>
        <begin position="44"/>
        <end position="222"/>
    </location>
</feature>
<dbReference type="EMBL" id="SJCY01000007">
    <property type="protein sequence ID" value="TDG35935.1"/>
    <property type="molecule type" value="Genomic_DNA"/>
</dbReference>
<dbReference type="Gene3D" id="3.40.50.1820">
    <property type="entry name" value="alpha/beta hydrolase"/>
    <property type="match status" value="1"/>
</dbReference>
<dbReference type="InterPro" id="IPR029058">
    <property type="entry name" value="AB_hydrolase_fold"/>
</dbReference>
<dbReference type="InterPro" id="IPR010333">
    <property type="entry name" value="VirJ"/>
</dbReference>
<proteinExistence type="predicted"/>
<dbReference type="OrthoDB" id="641022at2"/>
<dbReference type="SUPFAM" id="SSF53474">
    <property type="entry name" value="alpha/beta-Hydrolases"/>
    <property type="match status" value="1"/>
</dbReference>
<dbReference type="AlphaFoldDB" id="A0A4R5ML47"/>
<sequence length="227" mass="25391">MVFKISLSLFLLGIFTQTNAQDKGDLLKFPLHTMNKNSSLQLLFYVSGDGGWNSFSQKLCEELSQKGYAVVCLDAKKYFWEQKTPEKFAQDASEILGYYLKLWNKDAFSIVGYSFGADAVAFLPNRISKYLQNKLKSNVLLIPSPTTNLEVKVSDMFGFGTDDGKYKILAEINKIQPPVLCIFAKDDENSLATQIKGDAGLKKIFLPGSHKFDNEVKKVVQTVSMGL</sequence>
<keyword evidence="4" id="KW-1185">Reference proteome</keyword>
<name>A0A4R5ML47_9SPHI</name>
<evidence type="ECO:0000259" key="2">
    <source>
        <dbReference type="Pfam" id="PF06057"/>
    </source>
</evidence>